<feature type="region of interest" description="Disordered" evidence="1">
    <location>
        <begin position="25"/>
        <end position="45"/>
    </location>
</feature>
<comment type="caution">
    <text evidence="3">The sequence shown here is derived from an EMBL/GenBank/DDBJ whole genome shotgun (WGS) entry which is preliminary data.</text>
</comment>
<evidence type="ECO:0000256" key="1">
    <source>
        <dbReference type="SAM" id="MobiDB-lite"/>
    </source>
</evidence>
<name>A0ABR6X9B3_9BURK</name>
<dbReference type="RefSeq" id="WP_186924377.1">
    <property type="nucleotide sequence ID" value="NZ_JACOFW010000030.1"/>
</dbReference>
<feature type="compositionally biased region" description="Low complexity" evidence="1">
    <location>
        <begin position="28"/>
        <end position="45"/>
    </location>
</feature>
<evidence type="ECO:0000313" key="4">
    <source>
        <dbReference type="Proteomes" id="UP000648257"/>
    </source>
</evidence>
<accession>A0ABR6X9B3</accession>
<proteinExistence type="predicted"/>
<gene>
    <name evidence="3" type="ORF">H8K52_18440</name>
</gene>
<organism evidence="3 4">
    <name type="scientific">Undibacterium seohonense</name>
    <dbReference type="NCBI Taxonomy" id="1344950"/>
    <lineage>
        <taxon>Bacteria</taxon>
        <taxon>Pseudomonadati</taxon>
        <taxon>Pseudomonadota</taxon>
        <taxon>Betaproteobacteria</taxon>
        <taxon>Burkholderiales</taxon>
        <taxon>Oxalobacteraceae</taxon>
        <taxon>Undibacterium</taxon>
    </lineage>
</organism>
<protein>
    <submittedName>
        <fullName evidence="3">Uncharacterized protein</fullName>
    </submittedName>
</protein>
<feature type="chain" id="PRO_5045242646" evidence="2">
    <location>
        <begin position="21"/>
        <end position="269"/>
    </location>
</feature>
<evidence type="ECO:0000313" key="3">
    <source>
        <dbReference type="EMBL" id="MBC3809323.1"/>
    </source>
</evidence>
<dbReference type="EMBL" id="JACOFW010000030">
    <property type="protein sequence ID" value="MBC3809323.1"/>
    <property type="molecule type" value="Genomic_DNA"/>
</dbReference>
<feature type="signal peptide" evidence="2">
    <location>
        <begin position="1"/>
        <end position="20"/>
    </location>
</feature>
<evidence type="ECO:0000256" key="2">
    <source>
        <dbReference type="SAM" id="SignalP"/>
    </source>
</evidence>
<sequence length="269" mass="30650">MKTRVFFCIFAFLFTTNSFAQETSATPQAAKEQNQEQEASAQSVEISNVKNPDWKSYRTMLKGLDAFEKHHAHAPRAEHKFILKPRKQETSLTGVSLRLATDDYSRLIVLGEDGSFSLPRDPQAEAQNAELMINRKKDLFRWWPLVQSPGLAPNQRRLGDLRLECEMFWAIHYDDLPFIARNFVRALGGPCKTKKVTLGFPAEFMGLRSAVLVEGERRQTIIIDAAKSLYFLTLFDPSFSDNAVIELVYEDNEELKKRNVNGLNVTVGF</sequence>
<dbReference type="Proteomes" id="UP000648257">
    <property type="component" value="Unassembled WGS sequence"/>
</dbReference>
<keyword evidence="4" id="KW-1185">Reference proteome</keyword>
<keyword evidence="2" id="KW-0732">Signal</keyword>
<reference evidence="3 4" key="1">
    <citation type="submission" date="2020-08" db="EMBL/GenBank/DDBJ databases">
        <title>Novel species isolated from subtropical streams in China.</title>
        <authorList>
            <person name="Lu H."/>
        </authorList>
    </citation>
    <scope>NUCLEOTIDE SEQUENCE [LARGE SCALE GENOMIC DNA]</scope>
    <source>
        <strain evidence="3 4">KACC 16656</strain>
    </source>
</reference>